<comment type="caution">
    <text evidence="4">The sequence shown here is derived from an EMBL/GenBank/DDBJ whole genome shotgun (WGS) entry which is preliminary data.</text>
</comment>
<sequence>MDLSTIPRRRLVSLAAALTAACVATPMVAIAAPGDDEPVNLSRGKAATASSVQGDYAAARAVDGDLDTRWSSEFSDGQWLQVDLGQVSTLSSVTLTWEAAYGKGFRIEASDDGTTWRTLSTVTDGAGGEQSIEVDGTGRYVRVLGTERGTGYGYSLWELEVFGTVGADGEPDDEPGDGGDDDGGQPDEDCDANAALGATATASSAEGAYSAALAVDGKADTRWGSEFSDAQWIQVDLGSVQDLCGVELDWEGAYGKGFTIEASDDGDTWSTVRTVTDGAGGKQALDVDGSGRYVRLVGSQRGTGYGYSLWELRVLTNGSTDPGDPTDPTDPGAEIDGGGDLGPNVHVFGPDTPVDQIQASLDEAYAEQETNQFGQRRDQFLFEPGTYPVHANVGFNTSVNGLGQNPDDVNITGGIWADAEWFEGNATQNFWRSVENLAVTPTGGDMRWAVSQAAPMRRVHVKGNMMLHSSRYGWASGGYIADSVVDGQVRGYTQQQWYTRDSTLTGGWDGTLWNMVFSGTENAPATSFPEPAVTTLATTGVIREKPYLYLDGDDYAVFVPELRDGTRGATWKNGSTPGSSIPLDEFYVAQPGDSADRINAALDQGLHLLLTPGIYHLDETIEVNNPDTVVLGLGYATIVPDAGQTAMRVGDVDGVKVASILFDAGETKSPTMLTVGTEGSTADHADDPISIQDVFVRVGGAVAGKVGSAIVINADDTIIDHIWSWRGDHGAGIGWNVNTADYGLVVNGDDVDAYGLFVEHYQKYNTLWNGENGRTIFYQNELPYDPPSVEDWTHDGIRGYAAYKVTDDVTQHEAWGLGSYCVFTTDASITVDNGFEVPDVPGVRMHSLLTVSLGGAGTYAHVINGTGPQASGTETVPAKVVSYP</sequence>
<dbReference type="PANTHER" id="PTHR45713:SF6">
    <property type="entry name" value="F5_8 TYPE C DOMAIN-CONTAINING PROTEIN"/>
    <property type="match status" value="1"/>
</dbReference>
<dbReference type="InterPro" id="IPR059186">
    <property type="entry name" value="SACTE_4363"/>
</dbReference>
<dbReference type="Proteomes" id="UP000610846">
    <property type="component" value="Unassembled WGS sequence"/>
</dbReference>
<keyword evidence="5" id="KW-1185">Reference proteome</keyword>
<reference evidence="4" key="2">
    <citation type="submission" date="2020-09" db="EMBL/GenBank/DDBJ databases">
        <authorList>
            <person name="Yu Y."/>
        </authorList>
    </citation>
    <scope>NUCLEOTIDE SEQUENCE</scope>
    <source>
        <strain evidence="4">KCTC 49039</strain>
    </source>
</reference>
<proteinExistence type="predicted"/>
<protein>
    <submittedName>
        <fullName evidence="4">Discoidin domain-containing protein</fullName>
    </submittedName>
</protein>
<dbReference type="SMART" id="SM00231">
    <property type="entry name" value="FA58C"/>
    <property type="match status" value="2"/>
</dbReference>
<dbReference type="RefSeq" id="WP_191828994.1">
    <property type="nucleotide sequence ID" value="NZ_JACYHB010000007.1"/>
</dbReference>
<dbReference type="Pfam" id="PF00754">
    <property type="entry name" value="F5_F8_type_C"/>
    <property type="match status" value="2"/>
</dbReference>
<dbReference type="AlphaFoldDB" id="A0A927G9J5"/>
<evidence type="ECO:0000313" key="4">
    <source>
        <dbReference type="EMBL" id="MBD8079409.1"/>
    </source>
</evidence>
<dbReference type="PROSITE" id="PS50022">
    <property type="entry name" value="FA58C_3"/>
    <property type="match status" value="2"/>
</dbReference>
<dbReference type="PANTHER" id="PTHR45713">
    <property type="entry name" value="FTP DOMAIN-CONTAINING PROTEIN"/>
    <property type="match status" value="1"/>
</dbReference>
<dbReference type="InterPro" id="IPR006311">
    <property type="entry name" value="TAT_signal"/>
</dbReference>
<dbReference type="SUPFAM" id="SSF49785">
    <property type="entry name" value="Galactose-binding domain-like"/>
    <property type="match status" value="2"/>
</dbReference>
<feature type="domain" description="F5/8 type C" evidence="3">
    <location>
        <begin position="178"/>
        <end position="317"/>
    </location>
</feature>
<reference evidence="4" key="1">
    <citation type="journal article" date="2018" name="Curr. Microbiol.">
        <title>Cellulosimicrobium arenosum sp. nov., Isolated from Marine Sediment Sand.</title>
        <authorList>
            <person name="Oh M."/>
            <person name="Kim J.H."/>
            <person name="Yoon J.H."/>
            <person name="Schumann P."/>
            <person name="Kim W."/>
        </authorList>
    </citation>
    <scope>NUCLEOTIDE SEQUENCE</scope>
    <source>
        <strain evidence="4">KCTC 49039</strain>
    </source>
</reference>
<dbReference type="CDD" id="cd23669">
    <property type="entry name" value="GH55_SacteLam55A-like"/>
    <property type="match status" value="1"/>
</dbReference>
<keyword evidence="2" id="KW-0732">Signal</keyword>
<dbReference type="InterPro" id="IPR051941">
    <property type="entry name" value="BG_Antigen-Binding_Lectin"/>
</dbReference>
<dbReference type="PROSITE" id="PS51318">
    <property type="entry name" value="TAT"/>
    <property type="match status" value="1"/>
</dbReference>
<evidence type="ECO:0000256" key="2">
    <source>
        <dbReference type="SAM" id="SignalP"/>
    </source>
</evidence>
<dbReference type="InterPro" id="IPR000421">
    <property type="entry name" value="FA58C"/>
</dbReference>
<accession>A0A927G9J5</accession>
<feature type="region of interest" description="Disordered" evidence="1">
    <location>
        <begin position="165"/>
        <end position="189"/>
    </location>
</feature>
<feature type="signal peptide" evidence="2">
    <location>
        <begin position="1"/>
        <end position="31"/>
    </location>
</feature>
<evidence type="ECO:0000259" key="3">
    <source>
        <dbReference type="PROSITE" id="PS50022"/>
    </source>
</evidence>
<feature type="region of interest" description="Disordered" evidence="1">
    <location>
        <begin position="316"/>
        <end position="343"/>
    </location>
</feature>
<feature type="compositionally biased region" description="Acidic residues" evidence="1">
    <location>
        <begin position="169"/>
        <end position="189"/>
    </location>
</feature>
<evidence type="ECO:0000256" key="1">
    <source>
        <dbReference type="SAM" id="MobiDB-lite"/>
    </source>
</evidence>
<organism evidence="4 5">
    <name type="scientific">Cellulosimicrobium arenosum</name>
    <dbReference type="NCBI Taxonomy" id="2708133"/>
    <lineage>
        <taxon>Bacteria</taxon>
        <taxon>Bacillati</taxon>
        <taxon>Actinomycetota</taxon>
        <taxon>Actinomycetes</taxon>
        <taxon>Micrococcales</taxon>
        <taxon>Promicromonosporaceae</taxon>
        <taxon>Cellulosimicrobium</taxon>
    </lineage>
</organism>
<dbReference type="EMBL" id="JACYHB010000007">
    <property type="protein sequence ID" value="MBD8079409.1"/>
    <property type="molecule type" value="Genomic_DNA"/>
</dbReference>
<dbReference type="Gene3D" id="2.60.120.260">
    <property type="entry name" value="Galactose-binding domain-like"/>
    <property type="match status" value="2"/>
</dbReference>
<dbReference type="InterPro" id="IPR008979">
    <property type="entry name" value="Galactose-bd-like_sf"/>
</dbReference>
<name>A0A927G9J5_9MICO</name>
<gene>
    <name evidence="4" type="ORF">IF651_10130</name>
</gene>
<feature type="domain" description="F5/8 type C" evidence="3">
    <location>
        <begin position="22"/>
        <end position="164"/>
    </location>
</feature>
<evidence type="ECO:0000313" key="5">
    <source>
        <dbReference type="Proteomes" id="UP000610846"/>
    </source>
</evidence>
<feature type="chain" id="PRO_5036697382" evidence="2">
    <location>
        <begin position="32"/>
        <end position="884"/>
    </location>
</feature>